<protein>
    <submittedName>
        <fullName evidence="1">3423_t:CDS:1</fullName>
    </submittedName>
</protein>
<dbReference type="Proteomes" id="UP000789396">
    <property type="component" value="Unassembled WGS sequence"/>
</dbReference>
<dbReference type="EMBL" id="CAJVPZ010037691">
    <property type="protein sequence ID" value="CAG8754112.1"/>
    <property type="molecule type" value="Genomic_DNA"/>
</dbReference>
<dbReference type="OrthoDB" id="2402034at2759"/>
<dbReference type="AlphaFoldDB" id="A0A9N9J0G6"/>
<organism evidence="1 2">
    <name type="scientific">Racocetra fulgida</name>
    <dbReference type="NCBI Taxonomy" id="60492"/>
    <lineage>
        <taxon>Eukaryota</taxon>
        <taxon>Fungi</taxon>
        <taxon>Fungi incertae sedis</taxon>
        <taxon>Mucoromycota</taxon>
        <taxon>Glomeromycotina</taxon>
        <taxon>Glomeromycetes</taxon>
        <taxon>Diversisporales</taxon>
        <taxon>Gigasporaceae</taxon>
        <taxon>Racocetra</taxon>
    </lineage>
</organism>
<proteinExistence type="predicted"/>
<evidence type="ECO:0000313" key="1">
    <source>
        <dbReference type="EMBL" id="CAG8754112.1"/>
    </source>
</evidence>
<reference evidence="1" key="1">
    <citation type="submission" date="2021-06" db="EMBL/GenBank/DDBJ databases">
        <authorList>
            <person name="Kallberg Y."/>
            <person name="Tangrot J."/>
            <person name="Rosling A."/>
        </authorList>
    </citation>
    <scope>NUCLEOTIDE SEQUENCE</scope>
    <source>
        <strain evidence="1">IN212</strain>
    </source>
</reference>
<gene>
    <name evidence="1" type="ORF">RFULGI_LOCUS13820</name>
</gene>
<keyword evidence="2" id="KW-1185">Reference proteome</keyword>
<name>A0A9N9J0G6_9GLOM</name>
<comment type="caution">
    <text evidence="1">The sequence shown here is derived from an EMBL/GenBank/DDBJ whole genome shotgun (WGS) entry which is preliminary data.</text>
</comment>
<feature type="non-terminal residue" evidence="1">
    <location>
        <position position="108"/>
    </location>
</feature>
<evidence type="ECO:0000313" key="2">
    <source>
        <dbReference type="Proteomes" id="UP000789396"/>
    </source>
</evidence>
<sequence length="108" mass="12783">SFSLYDDMKDSGTQISGQFVRGIKLNNPHLYKFTAHMHSTCDHIHKNKFFAFDVSHSFLPKKFKAINEKKFEPFKTTANSWYWGPSVRMAVMVHYRTSIRSKTWRFKS</sequence>
<feature type="non-terminal residue" evidence="1">
    <location>
        <position position="1"/>
    </location>
</feature>
<accession>A0A9N9J0G6</accession>